<keyword evidence="2 11" id="KW-0235">DNA replication</keyword>
<comment type="subunit">
    <text evidence="11">Homodimer.</text>
</comment>
<dbReference type="SUPFAM" id="SSF57938">
    <property type="entry name" value="DnaJ/Hsp40 cysteine-rich domain"/>
    <property type="match status" value="1"/>
</dbReference>
<comment type="similarity">
    <text evidence="9 11">Belongs to the DnaJ family.</text>
</comment>
<dbReference type="EMBL" id="CP011856">
    <property type="protein sequence ID" value="AKM53773.1"/>
    <property type="molecule type" value="Genomic_DNA"/>
</dbReference>
<evidence type="ECO:0000256" key="11">
    <source>
        <dbReference type="HAMAP-Rule" id="MF_01152"/>
    </source>
</evidence>
<comment type="function">
    <text evidence="11">Participates actively in the response to hyperosmotic and heat shock by preventing the aggregation of stress-denatured proteins and by disaggregating proteins, also in an autonomous, DnaK-independent fashion. Unfolded proteins bind initially to DnaJ; upon interaction with the DnaJ-bound protein, DnaK hydrolyzes its bound ATP, resulting in the formation of a stable complex. GrpE releases ADP from DnaK; ATP binding to DnaK triggers the release of the substrate protein, thus completing the reaction cycle. Several rounds of ATP-dependent interactions between DnaJ, DnaK and GrpE are required for fully efficient folding. Also involved, together with DnaK and GrpE, in the DNA replication of plasmids through activation of initiation proteins.</text>
</comment>
<keyword evidence="1 11" id="KW-0963">Cytoplasm</keyword>
<dbReference type="InterPro" id="IPR008971">
    <property type="entry name" value="HSP40/DnaJ_pept-bd"/>
</dbReference>
<organism evidence="15">
    <name type="scientific">Spiroplasma eriocheiris</name>
    <dbReference type="NCBI Taxonomy" id="315358"/>
    <lineage>
        <taxon>Bacteria</taxon>
        <taxon>Bacillati</taxon>
        <taxon>Mycoplasmatota</taxon>
        <taxon>Mollicutes</taxon>
        <taxon>Entomoplasmatales</taxon>
        <taxon>Spiroplasmataceae</taxon>
        <taxon>Spiroplasma</taxon>
    </lineage>
</organism>
<keyword evidence="17" id="KW-1185">Reference proteome</keyword>
<dbReference type="KEGG" id="seri:SERIO_v1c01800"/>
<feature type="repeat" description="CXXCXGXG motif" evidence="11">
    <location>
        <begin position="217"/>
        <end position="224"/>
    </location>
</feature>
<dbReference type="GO" id="GO:0005737">
    <property type="term" value="C:cytoplasm"/>
    <property type="evidence" value="ECO:0007669"/>
    <property type="project" value="UniProtKB-SubCell"/>
</dbReference>
<feature type="zinc finger region" description="CR-type" evidence="12">
    <location>
        <begin position="146"/>
        <end position="229"/>
    </location>
</feature>
<feature type="binding site" evidence="11">
    <location>
        <position position="180"/>
    </location>
    <ligand>
        <name>Zn(2+)</name>
        <dbReference type="ChEBI" id="CHEBI:29105"/>
        <label>2</label>
    </ligand>
</feature>
<feature type="repeat" description="CXXCXGXG motif" evidence="11">
    <location>
        <begin position="159"/>
        <end position="166"/>
    </location>
</feature>
<keyword evidence="8 11" id="KW-0143">Chaperone</keyword>
<dbReference type="InterPro" id="IPR001305">
    <property type="entry name" value="HSP_DnaJ_Cys-rich_dom"/>
</dbReference>
<proteinExistence type="inferred from homology"/>
<dbReference type="PROSITE" id="PS51188">
    <property type="entry name" value="ZF_CR"/>
    <property type="match status" value="1"/>
</dbReference>
<protein>
    <recommendedName>
        <fullName evidence="10 11">Chaperone protein DnaJ</fullName>
    </recommendedName>
</protein>
<dbReference type="GO" id="GO:0008270">
    <property type="term" value="F:zinc ion binding"/>
    <property type="evidence" value="ECO:0007669"/>
    <property type="project" value="UniProtKB-UniRule"/>
</dbReference>
<evidence type="ECO:0000256" key="8">
    <source>
        <dbReference type="ARBA" id="ARBA00023186"/>
    </source>
</evidence>
<name>M1LEI4_9MOLU</name>
<gene>
    <name evidence="11 16" type="primary">dnaJ</name>
    <name evidence="16" type="ORF">SERIO_v1c01800</name>
</gene>
<dbReference type="NCBIfam" id="NF008035">
    <property type="entry name" value="PRK10767.1"/>
    <property type="match status" value="1"/>
</dbReference>
<evidence type="ECO:0000313" key="15">
    <source>
        <dbReference type="EMBL" id="AGF41113.1"/>
    </source>
</evidence>
<dbReference type="NCBIfam" id="TIGR02349">
    <property type="entry name" value="DnaJ_bact"/>
    <property type="match status" value="1"/>
</dbReference>
<dbReference type="RefSeq" id="WP_047791044.1">
    <property type="nucleotide sequence ID" value="NZ_CP011856.1"/>
</dbReference>
<feature type="binding site" evidence="11">
    <location>
        <position position="162"/>
    </location>
    <ligand>
        <name>Zn(2+)</name>
        <dbReference type="ChEBI" id="CHEBI:29105"/>
        <label>1</label>
    </ligand>
</feature>
<dbReference type="FunFam" id="1.10.287.110:FF:000031">
    <property type="entry name" value="Molecular chaperone DnaJ"/>
    <property type="match status" value="1"/>
</dbReference>
<feature type="binding site" evidence="11">
    <location>
        <position position="203"/>
    </location>
    <ligand>
        <name>Zn(2+)</name>
        <dbReference type="ChEBI" id="CHEBI:29105"/>
        <label>2</label>
    </ligand>
</feature>
<evidence type="ECO:0000256" key="2">
    <source>
        <dbReference type="ARBA" id="ARBA00022705"/>
    </source>
</evidence>
<reference evidence="15" key="1">
    <citation type="submission" date="2012-11" db="EMBL/GenBank/DDBJ databases">
        <title>Heat shock responses of the molecular chaperone GrpE-DnaK-DnaJ in Spiroplasma eriocheiris.</title>
        <authorList>
            <person name="Wang W."/>
        </authorList>
    </citation>
    <scope>NUCLEOTIDE SEQUENCE</scope>
    <source>
        <strain evidence="15">TDA-040725-5</strain>
    </source>
</reference>
<evidence type="ECO:0000256" key="9">
    <source>
        <dbReference type="ARBA" id="ARBA00061004"/>
    </source>
</evidence>
<dbReference type="InterPro" id="IPR018253">
    <property type="entry name" value="DnaJ_domain_CS"/>
</dbReference>
<dbReference type="HAMAP" id="MF_01152">
    <property type="entry name" value="DnaJ"/>
    <property type="match status" value="1"/>
</dbReference>
<dbReference type="InterPro" id="IPR001623">
    <property type="entry name" value="DnaJ_domain"/>
</dbReference>
<dbReference type="CDD" id="cd10747">
    <property type="entry name" value="DnaJ_C"/>
    <property type="match status" value="1"/>
</dbReference>
<dbReference type="Pfam" id="PF00226">
    <property type="entry name" value="DnaJ"/>
    <property type="match status" value="1"/>
</dbReference>
<evidence type="ECO:0000256" key="10">
    <source>
        <dbReference type="ARBA" id="ARBA00067609"/>
    </source>
</evidence>
<dbReference type="FunFam" id="2.10.230.10:FF:000002">
    <property type="entry name" value="Molecular chaperone DnaJ"/>
    <property type="match status" value="1"/>
</dbReference>
<feature type="repeat" description="CXXCXGXG motif" evidence="11">
    <location>
        <begin position="203"/>
        <end position="210"/>
    </location>
</feature>
<dbReference type="GO" id="GO:0031072">
    <property type="term" value="F:heat shock protein binding"/>
    <property type="evidence" value="ECO:0007669"/>
    <property type="project" value="InterPro"/>
</dbReference>
<dbReference type="PRINTS" id="PR00625">
    <property type="entry name" value="JDOMAIN"/>
</dbReference>
<feature type="domain" description="J" evidence="13">
    <location>
        <begin position="6"/>
        <end position="70"/>
    </location>
</feature>
<sequence>MNNKRDYYEVLGVSKNASDDEIKKAFRTLAKKYHPDVSKEKDAEAKFKEVNEAYEVLSDPNKRKMYDQFGHAGAQQQGFGQGFDASGFEDIFSGGFSSFGGFGDIFENFFGGGSSHRKQQKQDTRSMKGQDIGAHVTISLKEMMFGTTVNLDLTLDKTCEVCNGTGAKNPKTDIHTCTTCDGYGYVNVEQRSLFGIIQTQQTCPDCKGTGKVITNKCPKCRGKGRNQAKEKIDLEIPKSIMPGQQLRVREKGNYGYNGGPRGDIYLDVSVKPNKYFKRVNEYDLFLDLPVNYLDALLGGEIIVPTFDGEVRLKLSSNTKTNSVFNIPNYGFFKSPSSNKRGDLIVNVIVSVPTKLSTEERQKLNELKEISTYKMDIDFMKDL</sequence>
<comment type="subcellular location">
    <subcellularLocation>
        <location evidence="11">Cytoplasm</location>
    </subcellularLocation>
</comment>
<feature type="repeat" description="CXXCXGXG motif" evidence="11">
    <location>
        <begin position="177"/>
        <end position="184"/>
    </location>
</feature>
<evidence type="ECO:0000256" key="4">
    <source>
        <dbReference type="ARBA" id="ARBA00022737"/>
    </source>
</evidence>
<feature type="domain" description="CR-type" evidence="14">
    <location>
        <begin position="146"/>
        <end position="229"/>
    </location>
</feature>
<dbReference type="GO" id="GO:0006260">
    <property type="term" value="P:DNA replication"/>
    <property type="evidence" value="ECO:0007669"/>
    <property type="project" value="UniProtKB-KW"/>
</dbReference>
<keyword evidence="3 11" id="KW-0479">Metal-binding</keyword>
<dbReference type="InterPro" id="IPR036410">
    <property type="entry name" value="HSP_DnaJ_Cys-rich_dom_sf"/>
</dbReference>
<feature type="binding site" evidence="11">
    <location>
        <position position="220"/>
    </location>
    <ligand>
        <name>Zn(2+)</name>
        <dbReference type="ChEBI" id="CHEBI:29105"/>
        <label>1</label>
    </ligand>
</feature>
<dbReference type="Gene3D" id="2.10.230.10">
    <property type="entry name" value="Heat shock protein DnaJ, cysteine-rich domain"/>
    <property type="match status" value="1"/>
</dbReference>
<dbReference type="PANTHER" id="PTHR43096:SF48">
    <property type="entry name" value="CHAPERONE PROTEIN DNAJ"/>
    <property type="match status" value="1"/>
</dbReference>
<dbReference type="Pfam" id="PF01556">
    <property type="entry name" value="DnaJ_C"/>
    <property type="match status" value="1"/>
</dbReference>
<dbReference type="PROSITE" id="PS50076">
    <property type="entry name" value="DNAJ_2"/>
    <property type="match status" value="1"/>
</dbReference>
<dbReference type="CDD" id="cd06257">
    <property type="entry name" value="DnaJ"/>
    <property type="match status" value="1"/>
</dbReference>
<dbReference type="GO" id="GO:0051082">
    <property type="term" value="F:unfolded protein binding"/>
    <property type="evidence" value="ECO:0007669"/>
    <property type="project" value="UniProtKB-UniRule"/>
</dbReference>
<dbReference type="InterPro" id="IPR036869">
    <property type="entry name" value="J_dom_sf"/>
</dbReference>
<reference evidence="17" key="3">
    <citation type="submission" date="2015-06" db="EMBL/GenBank/DDBJ databases">
        <title>Complete genome sequence of Spiroplasma eriocheiris TDA-040725-5 (DSM 21848).</title>
        <authorList>
            <person name="Lo W.-S."/>
            <person name="Kuo C.-H."/>
        </authorList>
    </citation>
    <scope>NUCLEOTIDE SEQUENCE [LARGE SCALE GENOMIC DNA]</scope>
    <source>
        <strain evidence="17">TDA-040725-5</strain>
    </source>
</reference>
<dbReference type="PROSITE" id="PS00636">
    <property type="entry name" value="DNAJ_1"/>
    <property type="match status" value="1"/>
</dbReference>
<dbReference type="InterPro" id="IPR002939">
    <property type="entry name" value="DnaJ_C"/>
</dbReference>
<reference evidence="16" key="4">
    <citation type="submission" date="2015-06" db="EMBL/GenBank/DDBJ databases">
        <authorList>
            <person name="Hoefler B.C."/>
            <person name="Straight P.D."/>
        </authorList>
    </citation>
    <scope>NUCLEOTIDE SEQUENCE</scope>
    <source>
        <strain evidence="16">DSM 21848</strain>
    </source>
</reference>
<evidence type="ECO:0000256" key="5">
    <source>
        <dbReference type="ARBA" id="ARBA00022771"/>
    </source>
</evidence>
<dbReference type="AlphaFoldDB" id="M1LEI4"/>
<comment type="cofactor">
    <cofactor evidence="11">
        <name>Zn(2+)</name>
        <dbReference type="ChEBI" id="CHEBI:29105"/>
    </cofactor>
    <text evidence="11">Binds 2 Zn(2+) ions per monomer.</text>
</comment>
<dbReference type="Pfam" id="PF00684">
    <property type="entry name" value="DnaJ_CXXCXGXG"/>
    <property type="match status" value="1"/>
</dbReference>
<evidence type="ECO:0000259" key="14">
    <source>
        <dbReference type="PROSITE" id="PS51188"/>
    </source>
</evidence>
<dbReference type="Proteomes" id="UP000035661">
    <property type="component" value="Chromosome"/>
</dbReference>
<feature type="binding site" evidence="11">
    <location>
        <position position="177"/>
    </location>
    <ligand>
        <name>Zn(2+)</name>
        <dbReference type="ChEBI" id="CHEBI:29105"/>
        <label>2</label>
    </ligand>
</feature>
<dbReference type="GO" id="GO:0005524">
    <property type="term" value="F:ATP binding"/>
    <property type="evidence" value="ECO:0007669"/>
    <property type="project" value="InterPro"/>
</dbReference>
<dbReference type="InterPro" id="IPR012724">
    <property type="entry name" value="DnaJ"/>
</dbReference>
<dbReference type="CDD" id="cd10719">
    <property type="entry name" value="DnaJ_zf"/>
    <property type="match status" value="1"/>
</dbReference>
<evidence type="ECO:0000256" key="7">
    <source>
        <dbReference type="ARBA" id="ARBA00023016"/>
    </source>
</evidence>
<feature type="binding site" evidence="11">
    <location>
        <position position="206"/>
    </location>
    <ligand>
        <name>Zn(2+)</name>
        <dbReference type="ChEBI" id="CHEBI:29105"/>
        <label>2</label>
    </ligand>
</feature>
<feature type="binding site" evidence="11">
    <location>
        <position position="159"/>
    </location>
    <ligand>
        <name>Zn(2+)</name>
        <dbReference type="ChEBI" id="CHEBI:29105"/>
        <label>1</label>
    </ligand>
</feature>
<keyword evidence="5 11" id="KW-0863">Zinc-finger</keyword>
<accession>A0A0H3XGX1</accession>
<dbReference type="Gene3D" id="2.60.260.20">
    <property type="entry name" value="Urease metallochaperone UreE, N-terminal domain"/>
    <property type="match status" value="2"/>
</dbReference>
<dbReference type="STRING" id="315358.SERIO_v1c01800"/>
<dbReference type="PANTHER" id="PTHR43096">
    <property type="entry name" value="DNAJ HOMOLOG 1, MITOCHONDRIAL-RELATED"/>
    <property type="match status" value="1"/>
</dbReference>
<evidence type="ECO:0000313" key="17">
    <source>
        <dbReference type="Proteomes" id="UP000035661"/>
    </source>
</evidence>
<evidence type="ECO:0000256" key="1">
    <source>
        <dbReference type="ARBA" id="ARBA00022490"/>
    </source>
</evidence>
<evidence type="ECO:0000256" key="3">
    <source>
        <dbReference type="ARBA" id="ARBA00022723"/>
    </source>
</evidence>
<evidence type="ECO:0000256" key="6">
    <source>
        <dbReference type="ARBA" id="ARBA00022833"/>
    </source>
</evidence>
<dbReference type="GO" id="GO:0009408">
    <property type="term" value="P:response to heat"/>
    <property type="evidence" value="ECO:0007669"/>
    <property type="project" value="InterPro"/>
</dbReference>
<keyword evidence="7 11" id="KW-0346">Stress response</keyword>
<dbReference type="EMBL" id="KC171728">
    <property type="protein sequence ID" value="AGF41113.1"/>
    <property type="molecule type" value="Genomic_DNA"/>
</dbReference>
<dbReference type="SUPFAM" id="SSF46565">
    <property type="entry name" value="Chaperone J-domain"/>
    <property type="match status" value="1"/>
</dbReference>
<evidence type="ECO:0000259" key="13">
    <source>
        <dbReference type="PROSITE" id="PS50076"/>
    </source>
</evidence>
<comment type="domain">
    <text evidence="11">The J domain is necessary and sufficient to stimulate DnaK ATPase activity. Zinc center 1 plays an important role in the autonomous, DnaK-independent chaperone activity of DnaJ. Zinc center 2 is essential for interaction with DnaK and for DnaJ activity.</text>
</comment>
<evidence type="ECO:0000256" key="12">
    <source>
        <dbReference type="PROSITE-ProRule" id="PRU00546"/>
    </source>
</evidence>
<keyword evidence="6 11" id="KW-0862">Zinc</keyword>
<dbReference type="PATRIC" id="fig|743698.3.peg.182"/>
<dbReference type="GO" id="GO:0042026">
    <property type="term" value="P:protein refolding"/>
    <property type="evidence" value="ECO:0007669"/>
    <property type="project" value="TreeGrafter"/>
</dbReference>
<dbReference type="SMART" id="SM00271">
    <property type="entry name" value="DnaJ"/>
    <property type="match status" value="1"/>
</dbReference>
<evidence type="ECO:0000313" key="16">
    <source>
        <dbReference type="EMBL" id="AKM53773.1"/>
    </source>
</evidence>
<keyword evidence="4 11" id="KW-0677">Repeat</keyword>
<reference evidence="16 17" key="2">
    <citation type="journal article" date="2015" name="Genome Biol. Evol.">
        <title>Found and Lost: The Fates of Horizontally Acquired Genes in Arthropod-Symbiotic Spiroplasma.</title>
        <authorList>
            <person name="Lo W.S."/>
            <person name="Gasparich G.E."/>
            <person name="Kuo C.H."/>
        </authorList>
    </citation>
    <scope>NUCLEOTIDE SEQUENCE [LARGE SCALE GENOMIC DNA]</scope>
    <source>
        <strain evidence="16">DSM 21848</strain>
        <strain evidence="17">TDA-040725-5</strain>
    </source>
</reference>
<accession>M1LEI4</accession>
<feature type="binding site" evidence="11">
    <location>
        <position position="217"/>
    </location>
    <ligand>
        <name>Zn(2+)</name>
        <dbReference type="ChEBI" id="CHEBI:29105"/>
        <label>1</label>
    </ligand>
</feature>
<dbReference type="SUPFAM" id="SSF49493">
    <property type="entry name" value="HSP40/DnaJ peptide-binding domain"/>
    <property type="match status" value="2"/>
</dbReference>
<dbReference type="Gene3D" id="1.10.287.110">
    <property type="entry name" value="DnaJ domain"/>
    <property type="match status" value="1"/>
</dbReference>